<dbReference type="InterPro" id="IPR013324">
    <property type="entry name" value="RNA_pol_sigma_r3/r4-like"/>
</dbReference>
<reference evidence="4" key="1">
    <citation type="journal article" date="2015" name="Int. J. Syst. Evol. Microbiol.">
        <title>Rhizobium alvei sp. nov., isolated from a freshwater river.</title>
        <authorList>
            <person name="Sheu S.Y."/>
            <person name="Huang H.W."/>
            <person name="Young C.C."/>
            <person name="Chen W.M."/>
        </authorList>
    </citation>
    <scope>NUCLEOTIDE SEQUENCE</scope>
    <source>
        <strain evidence="4">TNR-22</strain>
    </source>
</reference>
<proteinExistence type="predicted"/>
<dbReference type="Gene3D" id="1.10.1740.10">
    <property type="match status" value="1"/>
</dbReference>
<gene>
    <name evidence="4" type="ORF">Q4481_22755</name>
</gene>
<dbReference type="RefSeq" id="WP_304378713.1">
    <property type="nucleotide sequence ID" value="NZ_JAUOZU010000021.1"/>
</dbReference>
<dbReference type="Proteomes" id="UP001174932">
    <property type="component" value="Unassembled WGS sequence"/>
</dbReference>
<dbReference type="InterPro" id="IPR013249">
    <property type="entry name" value="RNA_pol_sigma70_r4_t2"/>
</dbReference>
<dbReference type="InterPro" id="IPR036388">
    <property type="entry name" value="WH-like_DNA-bd_sf"/>
</dbReference>
<dbReference type="PANTHER" id="PTHR47756:SF2">
    <property type="entry name" value="BLL6612 PROTEIN"/>
    <property type="match status" value="1"/>
</dbReference>
<dbReference type="InterPro" id="IPR013325">
    <property type="entry name" value="RNA_pol_sigma_r2"/>
</dbReference>
<dbReference type="Pfam" id="PF04542">
    <property type="entry name" value="Sigma70_r2"/>
    <property type="match status" value="1"/>
</dbReference>
<dbReference type="Gene3D" id="1.10.10.10">
    <property type="entry name" value="Winged helix-like DNA-binding domain superfamily/Winged helix DNA-binding domain"/>
    <property type="match status" value="1"/>
</dbReference>
<evidence type="ECO:0000259" key="1">
    <source>
        <dbReference type="Pfam" id="PF04542"/>
    </source>
</evidence>
<feature type="domain" description="DUF6596" evidence="3">
    <location>
        <begin position="180"/>
        <end position="279"/>
    </location>
</feature>
<feature type="domain" description="RNA polymerase sigma-70 region 2" evidence="1">
    <location>
        <begin position="10"/>
        <end position="76"/>
    </location>
</feature>
<name>A0ABT8YSV0_9HYPH</name>
<keyword evidence="5" id="KW-1185">Reference proteome</keyword>
<dbReference type="Pfam" id="PF20239">
    <property type="entry name" value="DUF6596"/>
    <property type="match status" value="1"/>
</dbReference>
<reference evidence="4" key="2">
    <citation type="submission" date="2023-07" db="EMBL/GenBank/DDBJ databases">
        <authorList>
            <person name="Shen H."/>
        </authorList>
    </citation>
    <scope>NUCLEOTIDE SEQUENCE</scope>
    <source>
        <strain evidence="4">TNR-22</strain>
    </source>
</reference>
<dbReference type="PANTHER" id="PTHR47756">
    <property type="entry name" value="BLL6612 PROTEIN-RELATED"/>
    <property type="match status" value="1"/>
</dbReference>
<evidence type="ECO:0000313" key="5">
    <source>
        <dbReference type="Proteomes" id="UP001174932"/>
    </source>
</evidence>
<comment type="caution">
    <text evidence="4">The sequence shown here is derived from an EMBL/GenBank/DDBJ whole genome shotgun (WGS) entry which is preliminary data.</text>
</comment>
<protein>
    <submittedName>
        <fullName evidence="4">RNA polymerase sigma factor</fullName>
    </submittedName>
</protein>
<accession>A0ABT8YSV0</accession>
<dbReference type="SUPFAM" id="SSF88659">
    <property type="entry name" value="Sigma3 and sigma4 domains of RNA polymerase sigma factors"/>
    <property type="match status" value="1"/>
</dbReference>
<dbReference type="InterPro" id="IPR007627">
    <property type="entry name" value="RNA_pol_sigma70_r2"/>
</dbReference>
<evidence type="ECO:0000313" key="4">
    <source>
        <dbReference type="EMBL" id="MDO6966783.1"/>
    </source>
</evidence>
<dbReference type="SUPFAM" id="SSF88946">
    <property type="entry name" value="Sigma2 domain of RNA polymerase sigma factors"/>
    <property type="match status" value="1"/>
</dbReference>
<dbReference type="InterPro" id="IPR046531">
    <property type="entry name" value="DUF6596"/>
</dbReference>
<evidence type="ECO:0000259" key="3">
    <source>
        <dbReference type="Pfam" id="PF20239"/>
    </source>
</evidence>
<evidence type="ECO:0000259" key="2">
    <source>
        <dbReference type="Pfam" id="PF08281"/>
    </source>
</evidence>
<dbReference type="Pfam" id="PF08281">
    <property type="entry name" value="Sigma70_r4_2"/>
    <property type="match status" value="1"/>
</dbReference>
<organism evidence="4 5">
    <name type="scientific">Rhizobium alvei</name>
    <dbReference type="NCBI Taxonomy" id="1132659"/>
    <lineage>
        <taxon>Bacteria</taxon>
        <taxon>Pseudomonadati</taxon>
        <taxon>Pseudomonadota</taxon>
        <taxon>Alphaproteobacteria</taxon>
        <taxon>Hyphomicrobiales</taxon>
        <taxon>Rhizobiaceae</taxon>
        <taxon>Rhizobium/Agrobacterium group</taxon>
        <taxon>Rhizobium</taxon>
    </lineage>
</organism>
<feature type="domain" description="RNA polymerase sigma factor 70 region 4 type 2" evidence="2">
    <location>
        <begin position="111"/>
        <end position="162"/>
    </location>
</feature>
<sequence>MTREMLEGHYRQHSRKVLASLIRLLGTFELAEEAMQDAFLQAAIHWPQSGLPRNPVAWLVSAGRFRTIDRLRRSSRLNELSDAIRDHLYDDGEAGMVEEAELIGDDELRLIFICCHPSLPADAQLALALREVCGLKTEEIARAFLVPAPTIAQRIVRAKKRIRDLALPYDLPEKAELPARLSVVLHTIYLLFNEGFAASSGTDLMRPALAEEAIRLARLLQGLLDEPEILGLLALMLFQHARAAARHSASGELVLLADQDRSLWHSDGIAEADKMLERALAQGTAGPYTLQAAIASVHAKAPTSAETDWRQIVRLYDLLLEALPSPVVALNRAVSVAMVEGPAAGLALVDDLIGAGNLAGFHLAHAARADFLRQLGEVEAARSAYAAALALTKLEPERQFLTRRLQALG</sequence>
<dbReference type="EMBL" id="JAUOZU010000021">
    <property type="protein sequence ID" value="MDO6966783.1"/>
    <property type="molecule type" value="Genomic_DNA"/>
</dbReference>